<keyword evidence="5" id="KW-0963">Cytoplasm</keyword>
<dbReference type="InterPro" id="IPR030230">
    <property type="entry name" value="Gpn1/Npa3/XAB1"/>
</dbReference>
<evidence type="ECO:0000313" key="8">
    <source>
        <dbReference type="EMBL" id="KAK7237885.1"/>
    </source>
</evidence>
<protein>
    <recommendedName>
        <fullName evidence="5">GPN-loop GTPase</fullName>
        <ecNumber evidence="5">3.6.5.-</ecNumber>
    </recommendedName>
</protein>
<feature type="compositionally biased region" description="Basic and acidic residues" evidence="6">
    <location>
        <begin position="26"/>
        <end position="36"/>
    </location>
</feature>
<dbReference type="InterPro" id="IPR027417">
    <property type="entry name" value="P-loop_NTPase"/>
</dbReference>
<dbReference type="EC" id="3.6.5.-" evidence="5"/>
<comment type="subcellular location">
    <subcellularLocation>
        <location evidence="5">Cytoplasm</location>
    </subcellularLocation>
    <subcellularLocation>
        <location evidence="5">Nucleus</location>
    </subcellularLocation>
</comment>
<dbReference type="Pfam" id="PF03029">
    <property type="entry name" value="ATP_bind_1"/>
    <property type="match status" value="1"/>
</dbReference>
<organism evidence="8 9">
    <name type="scientific">Aureococcus anophagefferens</name>
    <name type="common">Harmful bloom alga</name>
    <dbReference type="NCBI Taxonomy" id="44056"/>
    <lineage>
        <taxon>Eukaryota</taxon>
        <taxon>Sar</taxon>
        <taxon>Stramenopiles</taxon>
        <taxon>Ochrophyta</taxon>
        <taxon>Pelagophyceae</taxon>
        <taxon>Pelagomonadales</taxon>
        <taxon>Pelagomonadaceae</taxon>
        <taxon>Aureococcus</taxon>
    </lineage>
</organism>
<evidence type="ECO:0000256" key="4">
    <source>
        <dbReference type="ARBA" id="ARBA00023134"/>
    </source>
</evidence>
<keyword evidence="3 5" id="KW-0378">Hydrolase</keyword>
<dbReference type="SUPFAM" id="SSF52540">
    <property type="entry name" value="P-loop containing nucleoside triphosphate hydrolases"/>
    <property type="match status" value="1"/>
</dbReference>
<feature type="region of interest" description="Disordered" evidence="6">
    <location>
        <begin position="26"/>
        <end position="51"/>
    </location>
</feature>
<comment type="function">
    <text evidence="5">Small GTPase required for proper nuclear import of RNA polymerase II (RNAPII). May act at an RNAP assembly step prior to nuclear import.</text>
</comment>
<dbReference type="SMART" id="SM00382">
    <property type="entry name" value="AAA"/>
    <property type="match status" value="1"/>
</dbReference>
<dbReference type="InterPro" id="IPR004130">
    <property type="entry name" value="Gpn"/>
</dbReference>
<dbReference type="CDD" id="cd17870">
    <property type="entry name" value="GPN1"/>
    <property type="match status" value="1"/>
</dbReference>
<reference evidence="8 9" key="1">
    <citation type="submission" date="2024-03" db="EMBL/GenBank/DDBJ databases">
        <title>Aureococcus anophagefferens CCMP1851 and Kratosvirus quantuckense: Draft genome of a second virus-susceptible host strain in the model system.</title>
        <authorList>
            <person name="Chase E."/>
            <person name="Truchon A.R."/>
            <person name="Schepens W."/>
            <person name="Wilhelm S.W."/>
        </authorList>
    </citation>
    <scope>NUCLEOTIDE SEQUENCE [LARGE SCALE GENOMIC DNA]</scope>
    <source>
        <strain evidence="8 9">CCMP1851</strain>
    </source>
</reference>
<comment type="caution">
    <text evidence="8">The sequence shown here is derived from an EMBL/GenBank/DDBJ whole genome shotgun (WGS) entry which is preliminary data.</text>
</comment>
<evidence type="ECO:0000313" key="9">
    <source>
        <dbReference type="Proteomes" id="UP001363151"/>
    </source>
</evidence>
<evidence type="ECO:0000256" key="3">
    <source>
        <dbReference type="ARBA" id="ARBA00022801"/>
    </source>
</evidence>
<evidence type="ECO:0000256" key="1">
    <source>
        <dbReference type="ARBA" id="ARBA00005290"/>
    </source>
</evidence>
<keyword evidence="4 5" id="KW-0342">GTP-binding</keyword>
<evidence type="ECO:0000256" key="2">
    <source>
        <dbReference type="ARBA" id="ARBA00022741"/>
    </source>
</evidence>
<proteinExistence type="inferred from homology"/>
<dbReference type="InterPro" id="IPR003593">
    <property type="entry name" value="AAA+_ATPase"/>
</dbReference>
<sequence length="354" mass="38369">MAEFAPSAHDDYDFSAEVAADEEAFRREVEAASRDAGEDETVAPDDDGAPSTGPIVTLLIGMAGSGKTTLFHRLHYDCASSGRRCYFVNLDPAVLEVPIEPQIDIRDTVDYKGVMREYKLGPNGAIVTSLNLFATQFAEVMKILEKRAADFDHVIVDTPGQIEAFTWSASGQLIAESLASTFATNIVYVVDTPRTMGPSTFMSNMVYACSILHKLRLPLTAAFNKVDVQPCEACFEWMDDFEKFHEALDAAARDDPAGGSYVTSLHRSMSLVLDEFYRVLARVGVSAVSGAGIDALFDKITASRAIYDATYGAEINRRLAAAQAAREAKAAADLVRLEKDVADVAKEQAAKGPN</sequence>
<feature type="compositionally biased region" description="Acidic residues" evidence="6">
    <location>
        <begin position="37"/>
        <end position="48"/>
    </location>
</feature>
<keyword evidence="9" id="KW-1185">Reference proteome</keyword>
<dbReference type="PANTHER" id="PTHR21231">
    <property type="entry name" value="XPA-BINDING PROTEIN 1-RELATED"/>
    <property type="match status" value="1"/>
</dbReference>
<comment type="similarity">
    <text evidence="1 5">Belongs to the GPN-loop GTPase family.</text>
</comment>
<accession>A0ABR1FTE9</accession>
<dbReference type="Proteomes" id="UP001363151">
    <property type="component" value="Unassembled WGS sequence"/>
</dbReference>
<evidence type="ECO:0000256" key="5">
    <source>
        <dbReference type="RuleBase" id="RU365059"/>
    </source>
</evidence>
<dbReference type="Gene3D" id="3.40.50.300">
    <property type="entry name" value="P-loop containing nucleotide triphosphate hydrolases"/>
    <property type="match status" value="1"/>
</dbReference>
<keyword evidence="2 5" id="KW-0547">Nucleotide-binding</keyword>
<evidence type="ECO:0000259" key="7">
    <source>
        <dbReference type="SMART" id="SM00382"/>
    </source>
</evidence>
<name>A0ABR1FTE9_AURAN</name>
<gene>
    <name evidence="8" type="primary">GPN1</name>
    <name evidence="8" type="ORF">SO694_0002236</name>
</gene>
<feature type="domain" description="AAA+ ATPase" evidence="7">
    <location>
        <begin position="53"/>
        <end position="192"/>
    </location>
</feature>
<comment type="subunit">
    <text evidence="5">Binds to RNA polymerase II.</text>
</comment>
<evidence type="ECO:0000256" key="6">
    <source>
        <dbReference type="SAM" id="MobiDB-lite"/>
    </source>
</evidence>
<dbReference type="EMBL" id="JBBJCI010000231">
    <property type="protein sequence ID" value="KAK7237885.1"/>
    <property type="molecule type" value="Genomic_DNA"/>
</dbReference>
<dbReference type="PANTHER" id="PTHR21231:SF8">
    <property type="entry name" value="GPN-LOOP GTPASE 1"/>
    <property type="match status" value="1"/>
</dbReference>